<dbReference type="Proteomes" id="UP000177982">
    <property type="component" value="Unassembled WGS sequence"/>
</dbReference>
<evidence type="ECO:0000313" key="10">
    <source>
        <dbReference type="Proteomes" id="UP000177982"/>
    </source>
</evidence>
<comment type="caution">
    <text evidence="9">The sequence shown here is derived from an EMBL/GenBank/DDBJ whole genome shotgun (WGS) entry which is preliminary data.</text>
</comment>
<keyword evidence="6 8" id="KW-1133">Transmembrane helix</keyword>
<dbReference type="GO" id="GO:0009103">
    <property type="term" value="P:lipopolysaccharide biosynthetic process"/>
    <property type="evidence" value="ECO:0007669"/>
    <property type="project" value="UniProtKB-ARBA"/>
</dbReference>
<evidence type="ECO:0000256" key="2">
    <source>
        <dbReference type="ARBA" id="ARBA00022475"/>
    </source>
</evidence>
<feature type="transmembrane region" description="Helical" evidence="8">
    <location>
        <begin position="268"/>
        <end position="288"/>
    </location>
</feature>
<evidence type="ECO:0000256" key="5">
    <source>
        <dbReference type="ARBA" id="ARBA00022692"/>
    </source>
</evidence>
<comment type="subcellular location">
    <subcellularLocation>
        <location evidence="1">Cell membrane</location>
        <topology evidence="1">Multi-pass membrane protein</topology>
    </subcellularLocation>
</comment>
<evidence type="ECO:0000256" key="1">
    <source>
        <dbReference type="ARBA" id="ARBA00004651"/>
    </source>
</evidence>
<evidence type="ECO:0008006" key="11">
    <source>
        <dbReference type="Google" id="ProtNLM"/>
    </source>
</evidence>
<feature type="transmembrane region" description="Helical" evidence="8">
    <location>
        <begin position="430"/>
        <end position="455"/>
    </location>
</feature>
<organism evidence="9 10">
    <name type="scientific">Candidatus Sungbacteria bacterium RIFCSPLOWO2_01_FULL_47_10</name>
    <dbReference type="NCBI Taxonomy" id="1802276"/>
    <lineage>
        <taxon>Bacteria</taxon>
        <taxon>Candidatus Sungiibacteriota</taxon>
    </lineage>
</organism>
<sequence>MTSFFGKHKELVLVACILAVAVFFRFYQITEIPIGLYPDEAMNGNNALEALETGEFKIFYPENNGREGLFINIQALSLYLFGNEAWVLRVVSAFFGTLTVLGLYLLTKELFRGQSVFVPTRINQYQKMSDTDRYSLRDICGCVLSKIPTGEGIALLSSFFLAVSYWHINFSRIGFRAVLVPFFMTFGFYWLLKSYRTGRVSSAVFAGVFIGLGFYTYIAFRLVPLILLFVSGWFLWKWRRERNADRQSGTSVRGETPIGDTLPCAPCVTVLFLFVAFVTAMPVGWYFLNHPDDFSGRQSQVSVFASTNPIKEFIISNAKLAGMFHYRGDCNQRHNHNCEPELDRSTGTFFLAGLFTSFIALALGIKKFRSRYPRLRQNKNAHDEASPPAEEPGSNDNPIFPYLFLFLWFAVMTLPATLTTEGMPHALRAIGLIPPVFIFSGIGAAFLFAAVVSFLERFSKTDRERTHILAGSILFGFLLLLLSTLGTYDRYFKRFSGHQLSYFAFSADLYHIGEYLNFLPGDVKKYVIVNMDGVAVRGVPMPAQNVMFVTGPFSERKRQELNFHYLLPQDMSSIAVSPNARAVITFLNPRDKERVIDARSAFPGFAISLPGEFYVLKNY</sequence>
<evidence type="ECO:0000256" key="4">
    <source>
        <dbReference type="ARBA" id="ARBA00022679"/>
    </source>
</evidence>
<evidence type="ECO:0000256" key="8">
    <source>
        <dbReference type="SAM" id="Phobius"/>
    </source>
</evidence>
<dbReference type="EMBL" id="MHQO01000038">
    <property type="protein sequence ID" value="OHA06114.1"/>
    <property type="molecule type" value="Genomic_DNA"/>
</dbReference>
<dbReference type="PANTHER" id="PTHR33908:SF11">
    <property type="entry name" value="MEMBRANE PROTEIN"/>
    <property type="match status" value="1"/>
</dbReference>
<keyword evidence="7 8" id="KW-0472">Membrane</keyword>
<feature type="transmembrane region" description="Helical" evidence="8">
    <location>
        <begin position="347"/>
        <end position="365"/>
    </location>
</feature>
<feature type="transmembrane region" description="Helical" evidence="8">
    <location>
        <begin position="467"/>
        <end position="488"/>
    </location>
</feature>
<dbReference type="AlphaFoldDB" id="A0A1G2L3L3"/>
<evidence type="ECO:0000256" key="6">
    <source>
        <dbReference type="ARBA" id="ARBA00022989"/>
    </source>
</evidence>
<evidence type="ECO:0000313" key="9">
    <source>
        <dbReference type="EMBL" id="OHA06114.1"/>
    </source>
</evidence>
<gene>
    <name evidence="9" type="ORF">A2934_02590</name>
</gene>
<keyword evidence="2" id="KW-1003">Cell membrane</keyword>
<accession>A0A1G2L3L3</accession>
<feature type="transmembrane region" description="Helical" evidence="8">
    <location>
        <begin position="204"/>
        <end position="236"/>
    </location>
</feature>
<keyword evidence="3" id="KW-0328">Glycosyltransferase</keyword>
<dbReference type="InterPro" id="IPR050297">
    <property type="entry name" value="LipidA_mod_glycosyltrf_83"/>
</dbReference>
<feature type="transmembrane region" description="Helical" evidence="8">
    <location>
        <begin position="12"/>
        <end position="29"/>
    </location>
</feature>
<dbReference type="PANTHER" id="PTHR33908">
    <property type="entry name" value="MANNOSYLTRANSFERASE YKCB-RELATED"/>
    <property type="match status" value="1"/>
</dbReference>
<feature type="transmembrane region" description="Helical" evidence="8">
    <location>
        <begin position="174"/>
        <end position="192"/>
    </location>
</feature>
<keyword evidence="4" id="KW-0808">Transferase</keyword>
<dbReference type="GO" id="GO:0016763">
    <property type="term" value="F:pentosyltransferase activity"/>
    <property type="evidence" value="ECO:0007669"/>
    <property type="project" value="TreeGrafter"/>
</dbReference>
<dbReference type="GO" id="GO:0005886">
    <property type="term" value="C:plasma membrane"/>
    <property type="evidence" value="ECO:0007669"/>
    <property type="project" value="UniProtKB-SubCell"/>
</dbReference>
<feature type="transmembrane region" description="Helical" evidence="8">
    <location>
        <begin position="399"/>
        <end position="418"/>
    </location>
</feature>
<protein>
    <recommendedName>
        <fullName evidence="11">Glycosyltransferase RgtA/B/C/D-like domain-containing protein</fullName>
    </recommendedName>
</protein>
<evidence type="ECO:0000256" key="3">
    <source>
        <dbReference type="ARBA" id="ARBA00022676"/>
    </source>
</evidence>
<keyword evidence="5 8" id="KW-0812">Transmembrane</keyword>
<name>A0A1G2L3L3_9BACT</name>
<feature type="transmembrane region" description="Helical" evidence="8">
    <location>
        <begin position="86"/>
        <end position="106"/>
    </location>
</feature>
<reference evidence="9 10" key="1">
    <citation type="journal article" date="2016" name="Nat. Commun.">
        <title>Thousands of microbial genomes shed light on interconnected biogeochemical processes in an aquifer system.</title>
        <authorList>
            <person name="Anantharaman K."/>
            <person name="Brown C.T."/>
            <person name="Hug L.A."/>
            <person name="Sharon I."/>
            <person name="Castelle C.J."/>
            <person name="Probst A.J."/>
            <person name="Thomas B.C."/>
            <person name="Singh A."/>
            <person name="Wilkins M.J."/>
            <person name="Karaoz U."/>
            <person name="Brodie E.L."/>
            <person name="Williams K.H."/>
            <person name="Hubbard S.S."/>
            <person name="Banfield J.F."/>
        </authorList>
    </citation>
    <scope>NUCLEOTIDE SEQUENCE [LARGE SCALE GENOMIC DNA]</scope>
</reference>
<proteinExistence type="predicted"/>
<evidence type="ECO:0000256" key="7">
    <source>
        <dbReference type="ARBA" id="ARBA00023136"/>
    </source>
</evidence>